<sequence>MPRVVEVPEYEVHDEVRVDPARTALIVVDMQNDFVKEGGTLVVPDAEATIPRIQSLLELARGSGMRVVYSQDTHTDGDPEWSIWPEHAREGTWGWNIVEELAPREGEAVIRKVRYDAFYGTHLDHFLRIWGVDTLVICGTVANICVHYTAASAGLRWYDIVIPRDAVSALDPFDLEASLRQTAFLFNGRISTSEAIGARDGNVYRSKVEEAAAEAQGDVQAAEK</sequence>
<gene>
    <name evidence="3" type="ORF">GBA65_20300</name>
</gene>
<name>A0A6G8Q227_9ACTN</name>
<dbReference type="Proteomes" id="UP000502706">
    <property type="component" value="Chromosome"/>
</dbReference>
<dbReference type="PANTHER" id="PTHR43540:SF6">
    <property type="entry name" value="ISOCHORISMATASE-LIKE DOMAIN-CONTAINING PROTEIN"/>
    <property type="match status" value="1"/>
</dbReference>
<dbReference type="SUPFAM" id="SSF52499">
    <property type="entry name" value="Isochorismatase-like hydrolases"/>
    <property type="match status" value="1"/>
</dbReference>
<keyword evidence="4" id="KW-1185">Reference proteome</keyword>
<protein>
    <submittedName>
        <fullName evidence="3">Isochorismatase family protein</fullName>
    </submittedName>
</protein>
<keyword evidence="1" id="KW-0378">Hydrolase</keyword>
<dbReference type="KEGG" id="rmar:GBA65_20300"/>
<dbReference type="PANTHER" id="PTHR43540">
    <property type="entry name" value="PEROXYUREIDOACRYLATE/UREIDOACRYLATE AMIDOHYDROLASE-RELATED"/>
    <property type="match status" value="1"/>
</dbReference>
<dbReference type="GO" id="GO:0016787">
    <property type="term" value="F:hydrolase activity"/>
    <property type="evidence" value="ECO:0007669"/>
    <property type="project" value="UniProtKB-KW"/>
</dbReference>
<organism evidence="3 4">
    <name type="scientific">Rubrobacter marinus</name>
    <dbReference type="NCBI Taxonomy" id="2653852"/>
    <lineage>
        <taxon>Bacteria</taxon>
        <taxon>Bacillati</taxon>
        <taxon>Actinomycetota</taxon>
        <taxon>Rubrobacteria</taxon>
        <taxon>Rubrobacterales</taxon>
        <taxon>Rubrobacteraceae</taxon>
        <taxon>Rubrobacter</taxon>
    </lineage>
</organism>
<evidence type="ECO:0000259" key="2">
    <source>
        <dbReference type="Pfam" id="PF00857"/>
    </source>
</evidence>
<evidence type="ECO:0000313" key="4">
    <source>
        <dbReference type="Proteomes" id="UP000502706"/>
    </source>
</evidence>
<dbReference type="CDD" id="cd00431">
    <property type="entry name" value="cysteine_hydrolases"/>
    <property type="match status" value="1"/>
</dbReference>
<dbReference type="InterPro" id="IPR050272">
    <property type="entry name" value="Isochorismatase-like_hydrls"/>
</dbReference>
<dbReference type="InterPro" id="IPR000868">
    <property type="entry name" value="Isochorismatase-like_dom"/>
</dbReference>
<accession>A0A6G8Q227</accession>
<dbReference type="Gene3D" id="3.40.50.850">
    <property type="entry name" value="Isochorismatase-like"/>
    <property type="match status" value="1"/>
</dbReference>
<proteinExistence type="predicted"/>
<feature type="domain" description="Isochorismatase-like" evidence="2">
    <location>
        <begin position="23"/>
        <end position="192"/>
    </location>
</feature>
<dbReference type="InterPro" id="IPR036380">
    <property type="entry name" value="Isochorismatase-like_sf"/>
</dbReference>
<reference evidence="3 4" key="1">
    <citation type="submission" date="2019-10" db="EMBL/GenBank/DDBJ databases">
        <title>Rubrobacter sp nov SCSIO 52915 isolated from a deep-sea sediment in the South China Sea.</title>
        <authorList>
            <person name="Chen R.W."/>
        </authorList>
    </citation>
    <scope>NUCLEOTIDE SEQUENCE [LARGE SCALE GENOMIC DNA]</scope>
    <source>
        <strain evidence="3 4">SCSIO 52915</strain>
    </source>
</reference>
<evidence type="ECO:0000256" key="1">
    <source>
        <dbReference type="ARBA" id="ARBA00022801"/>
    </source>
</evidence>
<dbReference type="Pfam" id="PF00857">
    <property type="entry name" value="Isochorismatase"/>
    <property type="match status" value="1"/>
</dbReference>
<evidence type="ECO:0000313" key="3">
    <source>
        <dbReference type="EMBL" id="QIN80470.1"/>
    </source>
</evidence>
<dbReference type="AlphaFoldDB" id="A0A6G8Q227"/>
<dbReference type="EMBL" id="CP045121">
    <property type="protein sequence ID" value="QIN80470.1"/>
    <property type="molecule type" value="Genomic_DNA"/>
</dbReference>
<dbReference type="RefSeq" id="WP_166398138.1">
    <property type="nucleotide sequence ID" value="NZ_CP045121.1"/>
</dbReference>